<dbReference type="PATRIC" id="fig|213810.4.peg.410"/>
<sequence length="147" mass="16808">MGLESFFTASEQGRLFWYSCLFGIPIGIGFDLFRILRAVLPHNRVLVALEDLLFCMLYALFVSAFSFGFARGHLRWYFPVGNLLGFTVYYLTAGRVVMGVIHRILGILRRILRVLLLPFVKGYALIREKTIPVFVGTLQKSKKAEKK</sequence>
<dbReference type="STRING" id="213810.RUM_05040"/>
<evidence type="ECO:0000313" key="3">
    <source>
        <dbReference type="Proteomes" id="UP000007054"/>
    </source>
</evidence>
<proteinExistence type="predicted"/>
<keyword evidence="1" id="KW-0472">Membrane</keyword>
<feature type="transmembrane region" description="Helical" evidence="1">
    <location>
        <begin position="45"/>
        <end position="70"/>
    </location>
</feature>
<dbReference type="AlphaFoldDB" id="D4LAT6"/>
<organism evidence="2 3">
    <name type="scientific">Ruminococcus champanellensis (strain DSM 18848 / JCM 17042 / KCTC 15320 / 18P13)</name>
    <dbReference type="NCBI Taxonomy" id="213810"/>
    <lineage>
        <taxon>Bacteria</taxon>
        <taxon>Bacillati</taxon>
        <taxon>Bacillota</taxon>
        <taxon>Clostridia</taxon>
        <taxon>Eubacteriales</taxon>
        <taxon>Oscillospiraceae</taxon>
        <taxon>Ruminococcus</taxon>
    </lineage>
</organism>
<keyword evidence="1" id="KW-0812">Transmembrane</keyword>
<dbReference type="KEGG" id="rch:RUM_05040"/>
<dbReference type="HOGENOM" id="CLU_113225_1_1_9"/>
<keyword evidence="3" id="KW-1185">Reference proteome</keyword>
<dbReference type="NCBIfam" id="TIGR02893">
    <property type="entry name" value="spore_yabQ"/>
    <property type="match status" value="1"/>
</dbReference>
<name>D4LAT6_RUMC1</name>
<dbReference type="EMBL" id="FP929052">
    <property type="protein sequence ID" value="CBL16731.1"/>
    <property type="molecule type" value="Genomic_DNA"/>
</dbReference>
<dbReference type="Pfam" id="PF09578">
    <property type="entry name" value="Spore_YabQ"/>
    <property type="match status" value="1"/>
</dbReference>
<dbReference type="GeneID" id="83157074"/>
<dbReference type="BioCyc" id="RCHA213810:RUM_RS11890-MONOMER"/>
<feature type="transmembrane region" description="Helical" evidence="1">
    <location>
        <begin position="15"/>
        <end position="33"/>
    </location>
</feature>
<feature type="transmembrane region" description="Helical" evidence="1">
    <location>
        <begin position="76"/>
        <end position="101"/>
    </location>
</feature>
<reference evidence="2" key="1">
    <citation type="submission" date="2010-03" db="EMBL/GenBank/DDBJ databases">
        <title>The genome sequence of Ruminococcus sp. 18P13.</title>
        <authorList>
            <consortium name="metaHIT consortium -- http://www.metahit.eu/"/>
            <person name="Pajon A."/>
            <person name="Turner K."/>
            <person name="Parkhill J."/>
            <person name="Bernalier A."/>
        </authorList>
    </citation>
    <scope>NUCLEOTIDE SEQUENCE [LARGE SCALE GENOMIC DNA]</scope>
    <source>
        <strain evidence="2">Type strain: 18P13</strain>
    </source>
</reference>
<dbReference type="InterPro" id="IPR019074">
    <property type="entry name" value="YabQ"/>
</dbReference>
<accession>D4LAT6</accession>
<gene>
    <name evidence="2" type="ordered locus">RUM_05040</name>
</gene>
<dbReference type="RefSeq" id="WP_015557638.1">
    <property type="nucleotide sequence ID" value="NC_021039.1"/>
</dbReference>
<evidence type="ECO:0000313" key="2">
    <source>
        <dbReference type="EMBL" id="CBL16731.1"/>
    </source>
</evidence>
<protein>
    <submittedName>
        <fullName evidence="2">Spore cortex protein YabQ (Spore_YabQ)</fullName>
    </submittedName>
</protein>
<dbReference type="Proteomes" id="UP000007054">
    <property type="component" value="Chromosome"/>
</dbReference>
<reference evidence="2" key="2">
    <citation type="submission" date="2010-03" db="EMBL/GenBank/DDBJ databases">
        <authorList>
            <person name="Pajon A."/>
        </authorList>
    </citation>
    <scope>NUCLEOTIDE SEQUENCE</scope>
    <source>
        <strain evidence="2">Type strain: 18P13</strain>
    </source>
</reference>
<keyword evidence="1" id="KW-1133">Transmembrane helix</keyword>
<evidence type="ECO:0000256" key="1">
    <source>
        <dbReference type="SAM" id="Phobius"/>
    </source>
</evidence>